<dbReference type="AlphaFoldDB" id="A0A3N0YZR6"/>
<name>A0A3N0YZR6_ANAGA</name>
<evidence type="ECO:0000313" key="3">
    <source>
        <dbReference type="Proteomes" id="UP000281406"/>
    </source>
</evidence>
<feature type="compositionally biased region" description="Basic and acidic residues" evidence="1">
    <location>
        <begin position="68"/>
        <end position="80"/>
    </location>
</feature>
<evidence type="ECO:0000256" key="1">
    <source>
        <dbReference type="SAM" id="MobiDB-lite"/>
    </source>
</evidence>
<sequence>MSESAALMFVGVAEPRRKRGAARSVLSDKSRAVMEDNDSLTVPTASKPQRCALKLRSPSPLTAVNNERGVRETDRGRDGNEGELTPEIEGCRGAEGSGSLRWCQ</sequence>
<dbReference type="Proteomes" id="UP000281406">
    <property type="component" value="Unassembled WGS sequence"/>
</dbReference>
<comment type="caution">
    <text evidence="2">The sequence shown here is derived from an EMBL/GenBank/DDBJ whole genome shotgun (WGS) entry which is preliminary data.</text>
</comment>
<proteinExistence type="predicted"/>
<reference evidence="2 3" key="1">
    <citation type="submission" date="2018-10" db="EMBL/GenBank/DDBJ databases">
        <title>Genome assembly for a Yunnan-Guizhou Plateau 3E fish, Anabarilius grahami (Regan), and its evolutionary and genetic applications.</title>
        <authorList>
            <person name="Jiang W."/>
        </authorList>
    </citation>
    <scope>NUCLEOTIDE SEQUENCE [LARGE SCALE GENOMIC DNA]</scope>
    <source>
        <strain evidence="2">AG-KIZ</strain>
        <tissue evidence="2">Muscle</tissue>
    </source>
</reference>
<keyword evidence="3" id="KW-1185">Reference proteome</keyword>
<organism evidence="2 3">
    <name type="scientific">Anabarilius grahami</name>
    <name type="common">Kanglang fish</name>
    <name type="synonym">Barilius grahami</name>
    <dbReference type="NCBI Taxonomy" id="495550"/>
    <lineage>
        <taxon>Eukaryota</taxon>
        <taxon>Metazoa</taxon>
        <taxon>Chordata</taxon>
        <taxon>Craniata</taxon>
        <taxon>Vertebrata</taxon>
        <taxon>Euteleostomi</taxon>
        <taxon>Actinopterygii</taxon>
        <taxon>Neopterygii</taxon>
        <taxon>Teleostei</taxon>
        <taxon>Ostariophysi</taxon>
        <taxon>Cypriniformes</taxon>
        <taxon>Xenocyprididae</taxon>
        <taxon>Xenocypridinae</taxon>
        <taxon>Xenocypridinae incertae sedis</taxon>
        <taxon>Anabarilius</taxon>
    </lineage>
</organism>
<gene>
    <name evidence="2" type="ORF">DPX16_19314</name>
</gene>
<dbReference type="EMBL" id="RJVU01018281">
    <property type="protein sequence ID" value="ROL51795.1"/>
    <property type="molecule type" value="Genomic_DNA"/>
</dbReference>
<accession>A0A3N0YZR6</accession>
<feature type="region of interest" description="Disordered" evidence="1">
    <location>
        <begin position="58"/>
        <end position="104"/>
    </location>
</feature>
<evidence type="ECO:0000313" key="2">
    <source>
        <dbReference type="EMBL" id="ROL51795.1"/>
    </source>
</evidence>
<protein>
    <submittedName>
        <fullName evidence="2">Uncharacterized protein</fullName>
    </submittedName>
</protein>